<dbReference type="Pfam" id="PF13927">
    <property type="entry name" value="Ig_3"/>
    <property type="match status" value="1"/>
</dbReference>
<dbReference type="GO" id="GO:0005886">
    <property type="term" value="C:plasma membrane"/>
    <property type="evidence" value="ECO:0007669"/>
    <property type="project" value="TreeGrafter"/>
</dbReference>
<gene>
    <name evidence="12" type="ORF">GDO78_011220</name>
</gene>
<feature type="signal peptide" evidence="10">
    <location>
        <begin position="1"/>
        <end position="27"/>
    </location>
</feature>
<evidence type="ECO:0000256" key="8">
    <source>
        <dbReference type="SAM" id="MobiDB-lite"/>
    </source>
</evidence>
<dbReference type="InterPro" id="IPR007110">
    <property type="entry name" value="Ig-like_dom"/>
</dbReference>
<comment type="caution">
    <text evidence="12">The sequence shown here is derived from an EMBL/GenBank/DDBJ whole genome shotgun (WGS) entry which is preliminary data.</text>
</comment>
<feature type="chain" id="PRO_5035186236" description="Ig-like domain-containing protein" evidence="10">
    <location>
        <begin position="28"/>
        <end position="370"/>
    </location>
</feature>
<evidence type="ECO:0000313" key="12">
    <source>
        <dbReference type="EMBL" id="KAG9482413.1"/>
    </source>
</evidence>
<dbReference type="InterPro" id="IPR003599">
    <property type="entry name" value="Ig_sub"/>
</dbReference>
<evidence type="ECO:0000256" key="10">
    <source>
        <dbReference type="SAM" id="SignalP"/>
    </source>
</evidence>
<evidence type="ECO:0000256" key="6">
    <source>
        <dbReference type="ARBA" id="ARBA00023157"/>
    </source>
</evidence>
<dbReference type="GO" id="GO:0007156">
    <property type="term" value="P:homophilic cell adhesion via plasma membrane adhesion molecules"/>
    <property type="evidence" value="ECO:0007669"/>
    <property type="project" value="TreeGrafter"/>
</dbReference>
<feature type="compositionally biased region" description="Polar residues" evidence="8">
    <location>
        <begin position="322"/>
        <end position="331"/>
    </location>
</feature>
<dbReference type="InterPro" id="IPR013783">
    <property type="entry name" value="Ig-like_fold"/>
</dbReference>
<dbReference type="SMART" id="SM00409">
    <property type="entry name" value="IG"/>
    <property type="match status" value="1"/>
</dbReference>
<dbReference type="InterPro" id="IPR036179">
    <property type="entry name" value="Ig-like_dom_sf"/>
</dbReference>
<dbReference type="AlphaFoldDB" id="A0A8J6F7W9"/>
<feature type="transmembrane region" description="Helical" evidence="9">
    <location>
        <begin position="177"/>
        <end position="205"/>
    </location>
</feature>
<keyword evidence="2 9" id="KW-0812">Transmembrane</keyword>
<dbReference type="Proteomes" id="UP000770717">
    <property type="component" value="Unassembled WGS sequence"/>
</dbReference>
<evidence type="ECO:0000256" key="2">
    <source>
        <dbReference type="ARBA" id="ARBA00022692"/>
    </source>
</evidence>
<proteinExistence type="predicted"/>
<comment type="subcellular location">
    <subcellularLocation>
        <location evidence="1">Membrane</location>
        <topology evidence="1">Single-pass type I membrane protein</topology>
    </subcellularLocation>
</comment>
<organism evidence="12 13">
    <name type="scientific">Eleutherodactylus coqui</name>
    <name type="common">Puerto Rican coqui</name>
    <dbReference type="NCBI Taxonomy" id="57060"/>
    <lineage>
        <taxon>Eukaryota</taxon>
        <taxon>Metazoa</taxon>
        <taxon>Chordata</taxon>
        <taxon>Craniata</taxon>
        <taxon>Vertebrata</taxon>
        <taxon>Euteleostomi</taxon>
        <taxon>Amphibia</taxon>
        <taxon>Batrachia</taxon>
        <taxon>Anura</taxon>
        <taxon>Neobatrachia</taxon>
        <taxon>Hyloidea</taxon>
        <taxon>Eleutherodactylidae</taxon>
        <taxon>Eleutherodactylinae</taxon>
        <taxon>Eleutherodactylus</taxon>
        <taxon>Eleutherodactylus</taxon>
    </lineage>
</organism>
<evidence type="ECO:0000256" key="1">
    <source>
        <dbReference type="ARBA" id="ARBA00004479"/>
    </source>
</evidence>
<keyword evidence="13" id="KW-1185">Reference proteome</keyword>
<name>A0A8J6F7W9_ELECQ</name>
<accession>A0A8J6F7W9</accession>
<evidence type="ECO:0000256" key="9">
    <source>
        <dbReference type="SAM" id="Phobius"/>
    </source>
</evidence>
<sequence>MRIIWGSWRCWLRVLGALHLLIELSLALLEVHVEQKMVTAIEGHSITLPVWYSSSSEERPYVTWFIERPSEQQSQIFFNPVPPSKPKCQLHGDPYIGANVTLTCKSSSGQPVPMYSWIKKTAANVVYFPPVLDSVKGTLTLTNLTADNTGMYACTSRNIAGVSECNITMEVKSVSRVVIIVGAVVGSIAGLCCLAILAIVMIYLYRRGKKAAQDETENDIKEDAPAPKTLTWPKGSDAGLAYKNGTLSSMNSHREHKPYPPKSPSDTTSINTATGSNLGYRPPYVNGRVTTPTPSMSSQSLPTYMAPSNGNYYSTAVSTNRGPLQNTNGVESQPPRKEINIPSGVTPSNLARMGAVPVMVPAQSQAGSLV</sequence>
<dbReference type="EMBL" id="WNTK01000006">
    <property type="protein sequence ID" value="KAG9482413.1"/>
    <property type="molecule type" value="Genomic_DNA"/>
</dbReference>
<dbReference type="InterPro" id="IPR003598">
    <property type="entry name" value="Ig_sub2"/>
</dbReference>
<keyword evidence="3 10" id="KW-0732">Signal</keyword>
<evidence type="ECO:0000256" key="5">
    <source>
        <dbReference type="ARBA" id="ARBA00023136"/>
    </source>
</evidence>
<dbReference type="FunFam" id="2.60.40.10:FF:000095">
    <property type="entry name" value="immunoglobulin superfamily member 11 isoform X1"/>
    <property type="match status" value="1"/>
</dbReference>
<feature type="region of interest" description="Disordered" evidence="8">
    <location>
        <begin position="322"/>
        <end position="341"/>
    </location>
</feature>
<evidence type="ECO:0000256" key="3">
    <source>
        <dbReference type="ARBA" id="ARBA00022729"/>
    </source>
</evidence>
<feature type="domain" description="Ig-like" evidence="11">
    <location>
        <begin position="86"/>
        <end position="175"/>
    </location>
</feature>
<dbReference type="InterPro" id="IPR042757">
    <property type="entry name" value="ESAM"/>
</dbReference>
<evidence type="ECO:0000259" key="11">
    <source>
        <dbReference type="PROSITE" id="PS50835"/>
    </source>
</evidence>
<dbReference type="PROSITE" id="PS50835">
    <property type="entry name" value="IG_LIKE"/>
    <property type="match status" value="1"/>
</dbReference>
<dbReference type="OrthoDB" id="10041737at2759"/>
<dbReference type="PANTHER" id="PTHR44549">
    <property type="entry name" value="ENDOTHELIAL CELL-SELECTIVE ADHESION MOLECULE"/>
    <property type="match status" value="1"/>
</dbReference>
<dbReference type="PANTHER" id="PTHR44549:SF1">
    <property type="entry name" value="ENDOTHELIAL CELL-SELECTIVE ADHESION MOLECULE"/>
    <property type="match status" value="1"/>
</dbReference>
<evidence type="ECO:0000256" key="7">
    <source>
        <dbReference type="ARBA" id="ARBA00023319"/>
    </source>
</evidence>
<dbReference type="GO" id="GO:0005912">
    <property type="term" value="C:adherens junction"/>
    <property type="evidence" value="ECO:0007669"/>
    <property type="project" value="TreeGrafter"/>
</dbReference>
<keyword evidence="5 9" id="KW-0472">Membrane</keyword>
<keyword evidence="7" id="KW-0393">Immunoglobulin domain</keyword>
<keyword evidence="6" id="KW-1015">Disulfide bond</keyword>
<dbReference type="SMART" id="SM00408">
    <property type="entry name" value="IGc2"/>
    <property type="match status" value="1"/>
</dbReference>
<evidence type="ECO:0000313" key="13">
    <source>
        <dbReference type="Proteomes" id="UP000770717"/>
    </source>
</evidence>
<feature type="compositionally biased region" description="Polar residues" evidence="8">
    <location>
        <begin position="264"/>
        <end position="277"/>
    </location>
</feature>
<dbReference type="GO" id="GO:0098632">
    <property type="term" value="F:cell-cell adhesion mediator activity"/>
    <property type="evidence" value="ECO:0007669"/>
    <property type="project" value="TreeGrafter"/>
</dbReference>
<feature type="region of interest" description="Disordered" evidence="8">
    <location>
        <begin position="213"/>
        <end position="283"/>
    </location>
</feature>
<protein>
    <recommendedName>
        <fullName evidence="11">Ig-like domain-containing protein</fullName>
    </recommendedName>
</protein>
<dbReference type="SUPFAM" id="SSF48726">
    <property type="entry name" value="Immunoglobulin"/>
    <property type="match status" value="1"/>
</dbReference>
<evidence type="ECO:0000256" key="4">
    <source>
        <dbReference type="ARBA" id="ARBA00022989"/>
    </source>
</evidence>
<keyword evidence="4 9" id="KW-1133">Transmembrane helix</keyword>
<dbReference type="Gene3D" id="2.60.40.10">
    <property type="entry name" value="Immunoglobulins"/>
    <property type="match status" value="2"/>
</dbReference>
<dbReference type="CDD" id="cd00096">
    <property type="entry name" value="Ig"/>
    <property type="match status" value="1"/>
</dbReference>
<reference evidence="12" key="1">
    <citation type="thesis" date="2020" institute="ProQuest LLC" country="789 East Eisenhower Parkway, Ann Arbor, MI, USA">
        <title>Comparative Genomics and Chromosome Evolution.</title>
        <authorList>
            <person name="Mudd A.B."/>
        </authorList>
    </citation>
    <scope>NUCLEOTIDE SEQUENCE</scope>
    <source>
        <strain evidence="12">HN-11 Male</strain>
        <tissue evidence="12">Kidney and liver</tissue>
    </source>
</reference>